<dbReference type="InterPro" id="IPR024207">
    <property type="entry name" value="CotJB_dom"/>
</dbReference>
<protein>
    <submittedName>
        <fullName evidence="2">Spore coat protein CotJB</fullName>
    </submittedName>
</protein>
<dbReference type="RefSeq" id="WP_211147897.1">
    <property type="nucleotide sequence ID" value="NZ_JBBMEY010000008.1"/>
</dbReference>
<reference evidence="2 3" key="1">
    <citation type="submission" date="2024-03" db="EMBL/GenBank/DDBJ databases">
        <title>Human intestinal bacterial collection.</title>
        <authorList>
            <person name="Pauvert C."/>
            <person name="Hitch T.C.A."/>
            <person name="Clavel T."/>
        </authorList>
    </citation>
    <scope>NUCLEOTIDE SEQUENCE [LARGE SCALE GENOMIC DNA]</scope>
    <source>
        <strain evidence="2 3">CLA-AP-H18</strain>
    </source>
</reference>
<evidence type="ECO:0000259" key="1">
    <source>
        <dbReference type="Pfam" id="PF12652"/>
    </source>
</evidence>
<organism evidence="2 3">
    <name type="scientific">Ruminococcoides intestinihominis</name>
    <dbReference type="NCBI Taxonomy" id="3133161"/>
    <lineage>
        <taxon>Bacteria</taxon>
        <taxon>Bacillati</taxon>
        <taxon>Bacillota</taxon>
        <taxon>Clostridia</taxon>
        <taxon>Eubacteriales</taxon>
        <taxon>Oscillospiraceae</taxon>
        <taxon>Ruminococcoides</taxon>
    </lineage>
</organism>
<dbReference type="EMBL" id="JBBMFI010000028">
    <property type="protein sequence ID" value="MEQ2566084.1"/>
    <property type="molecule type" value="Genomic_DNA"/>
</dbReference>
<name>A0ABV1HVC4_9FIRM</name>
<evidence type="ECO:0000313" key="3">
    <source>
        <dbReference type="Proteomes" id="UP001478133"/>
    </source>
</evidence>
<sequence length="81" mass="9527">MMTERDILLKKLSSVAFAMFEIRLFLDTHPDSTDAMAKFDDLNDKYVKLKEKYEDEYGPLLSKDADSPVQWIKGPWPWEVQ</sequence>
<keyword evidence="2" id="KW-0946">Virion</keyword>
<dbReference type="Pfam" id="PF12652">
    <property type="entry name" value="CotJB"/>
    <property type="match status" value="1"/>
</dbReference>
<gene>
    <name evidence="2" type="ORF">ABFO16_07510</name>
</gene>
<keyword evidence="3" id="KW-1185">Reference proteome</keyword>
<evidence type="ECO:0000313" key="2">
    <source>
        <dbReference type="EMBL" id="MEQ2566084.1"/>
    </source>
</evidence>
<dbReference type="InterPro" id="IPR016571">
    <property type="entry name" value="Spore_coat_assembly_CotJB"/>
</dbReference>
<comment type="caution">
    <text evidence="2">The sequence shown here is derived from an EMBL/GenBank/DDBJ whole genome shotgun (WGS) entry which is preliminary data.</text>
</comment>
<proteinExistence type="predicted"/>
<accession>A0ABV1HVC4</accession>
<keyword evidence="2" id="KW-0167">Capsid protein</keyword>
<dbReference type="PIRSF" id="PIRSF010606">
    <property type="entry name" value="Spore_coat_CotJB"/>
    <property type="match status" value="1"/>
</dbReference>
<dbReference type="Proteomes" id="UP001478133">
    <property type="component" value="Unassembled WGS sequence"/>
</dbReference>
<feature type="domain" description="Protein CotJB" evidence="1">
    <location>
        <begin position="8"/>
        <end position="79"/>
    </location>
</feature>